<dbReference type="RefSeq" id="XP_016737386.2">
    <property type="nucleotide sequence ID" value="XM_016881897.2"/>
</dbReference>
<dbReference type="Pfam" id="PF14299">
    <property type="entry name" value="PP2"/>
    <property type="match status" value="1"/>
</dbReference>
<dbReference type="AlphaFoldDB" id="A0A1U8NEE4"/>
<gene>
    <name evidence="3" type="primary">LOC107947295</name>
</gene>
<dbReference type="OMA" id="MYMEPPE"/>
<dbReference type="Proteomes" id="UP000818029">
    <property type="component" value="Chromosome D12"/>
</dbReference>
<evidence type="ECO:0000313" key="2">
    <source>
        <dbReference type="Proteomes" id="UP000818029"/>
    </source>
</evidence>
<evidence type="ECO:0000313" key="3">
    <source>
        <dbReference type="RefSeq" id="XP_016737386.2"/>
    </source>
</evidence>
<accession>A0A1U8NEE4</accession>
<dbReference type="CDD" id="cd22162">
    <property type="entry name" value="F-box_AtSKIP3-like"/>
    <property type="match status" value="1"/>
</dbReference>
<evidence type="ECO:0000259" key="1">
    <source>
        <dbReference type="PROSITE" id="PS50181"/>
    </source>
</evidence>
<dbReference type="PaxDb" id="3635-A0A1U8NEE4"/>
<name>A0A1U8NEE4_GOSHI</name>
<dbReference type="InterPro" id="IPR036047">
    <property type="entry name" value="F-box-like_dom_sf"/>
</dbReference>
<dbReference type="KEGG" id="ghi:107947295"/>
<dbReference type="PROSITE" id="PS50181">
    <property type="entry name" value="FBOX"/>
    <property type="match status" value="1"/>
</dbReference>
<dbReference type="InterPro" id="IPR025886">
    <property type="entry name" value="PP2-like"/>
</dbReference>
<dbReference type="STRING" id="3635.A0A1U8NEE4"/>
<dbReference type="PANTHER" id="PTHR31960">
    <property type="entry name" value="F-BOX PROTEIN PP2-A15"/>
    <property type="match status" value="1"/>
</dbReference>
<organism evidence="2 3">
    <name type="scientific">Gossypium hirsutum</name>
    <name type="common">Upland cotton</name>
    <name type="synonym">Gossypium mexicanum</name>
    <dbReference type="NCBI Taxonomy" id="3635"/>
    <lineage>
        <taxon>Eukaryota</taxon>
        <taxon>Viridiplantae</taxon>
        <taxon>Streptophyta</taxon>
        <taxon>Embryophyta</taxon>
        <taxon>Tracheophyta</taxon>
        <taxon>Spermatophyta</taxon>
        <taxon>Magnoliopsida</taxon>
        <taxon>eudicotyledons</taxon>
        <taxon>Gunneridae</taxon>
        <taxon>Pentapetalae</taxon>
        <taxon>rosids</taxon>
        <taxon>malvids</taxon>
        <taxon>Malvales</taxon>
        <taxon>Malvaceae</taxon>
        <taxon>Malvoideae</taxon>
        <taxon>Gossypium</taxon>
    </lineage>
</organism>
<feature type="domain" description="F-box" evidence="1">
    <location>
        <begin position="122"/>
        <end position="168"/>
    </location>
</feature>
<dbReference type="GeneID" id="107947295"/>
<keyword evidence="2" id="KW-1185">Reference proteome</keyword>
<reference evidence="2" key="1">
    <citation type="journal article" date="2020" name="Nat. Genet.">
        <title>Genomic diversifications of five Gossypium allopolyploid species and their impact on cotton improvement.</title>
        <authorList>
            <person name="Chen Z.J."/>
            <person name="Sreedasyam A."/>
            <person name="Ando A."/>
            <person name="Song Q."/>
            <person name="De Santiago L.M."/>
            <person name="Hulse-Kemp A.M."/>
            <person name="Ding M."/>
            <person name="Ye W."/>
            <person name="Kirkbride R.C."/>
            <person name="Jenkins J."/>
            <person name="Plott C."/>
            <person name="Lovell J."/>
            <person name="Lin Y.M."/>
            <person name="Vaughn R."/>
            <person name="Liu B."/>
            <person name="Simpson S."/>
            <person name="Scheffler B.E."/>
            <person name="Wen L."/>
            <person name="Saski C.A."/>
            <person name="Grover C.E."/>
            <person name="Hu G."/>
            <person name="Conover J.L."/>
            <person name="Carlson J.W."/>
            <person name="Shu S."/>
            <person name="Boston L.B."/>
            <person name="Williams M."/>
            <person name="Peterson D.G."/>
            <person name="McGee K."/>
            <person name="Jones D.C."/>
            <person name="Wendel J.F."/>
            <person name="Stelly D.M."/>
            <person name="Grimwood J."/>
            <person name="Schmutz J."/>
        </authorList>
    </citation>
    <scope>NUCLEOTIDE SEQUENCE [LARGE SCALE GENOMIC DNA]</scope>
    <source>
        <strain evidence="2">cv. TM-1</strain>
    </source>
</reference>
<dbReference type="InterPro" id="IPR001810">
    <property type="entry name" value="F-box_dom"/>
</dbReference>
<proteinExistence type="predicted"/>
<reference evidence="3" key="2">
    <citation type="submission" date="2025-08" db="UniProtKB">
        <authorList>
            <consortium name="RefSeq"/>
        </authorList>
    </citation>
    <scope>IDENTIFICATION</scope>
</reference>
<dbReference type="PANTHER" id="PTHR31960:SF18">
    <property type="entry name" value="F-BOX PROTEIN PP2-A14"/>
    <property type="match status" value="1"/>
</dbReference>
<dbReference type="SUPFAM" id="SSF81383">
    <property type="entry name" value="F-box domain"/>
    <property type="match status" value="1"/>
</dbReference>
<sequence length="386" mass="44329">MYIFHAHSYKRALFRRCQVENINQLYPFSFLKDSINPSSSSSSSLSLSLNPEENGDLFFHLSSTLLHLPSSSLQLKTLSPYQKKKKILPFDLLQSFFLFSFMGAGVSSDLDAQKGTTNFQLKTGLNDVPESCISSIFMYLDPPEICKLARLNKAFRGASLADFVWETKLPSNYRYLVEKVLGRNPDSLCKKETFARLCSPNRFDGGNKEVWLDKNSGKLCLSVSAKAMIITGIDDRRYWNHIPTEESRFETVAYLQQIWWFEVVGELEFEFPPGSYSVFFRLHLGKPSKRFGRRVCNLDQVHGWNTKPVRFQLSTSTGHQISSECYLYEPGNWVHYHAGDFVIDDSNPTTKIKFSMMQIDCTHTKGGLCVDSVFIYPSEFRQMRFK</sequence>
<protein>
    <submittedName>
        <fullName evidence="3">F-box protein PP2-A11</fullName>
    </submittedName>
</protein>